<dbReference type="Proteomes" id="UP000192575">
    <property type="component" value="Unassembled WGS sequence"/>
</dbReference>
<evidence type="ECO:0000313" key="33">
    <source>
        <dbReference type="Proteomes" id="UP000471678"/>
    </source>
</evidence>
<gene>
    <name evidence="18" type="ORF">A8C52_06705</name>
    <name evidence="17" type="ORF">B5G36_09790</name>
    <name evidence="16" type="ORF">B6U37_02110</name>
    <name evidence="15" type="ORF">B6U56_02005</name>
    <name evidence="14" type="ORF">B6U60_01770</name>
    <name evidence="8" type="ORF">B7R82_07265</name>
    <name evidence="7" type="ORF">BHF65_00595</name>
    <name evidence="19" type="ORF">DBP89_09380</name>
    <name evidence="13" type="ORF">FYL06_09310</name>
    <name evidence="12" type="ORF">FYL10_08120</name>
    <name evidence="11" type="ORF">FYL25_09875</name>
    <name evidence="9" type="ORF">K8V06_05780</name>
    <name evidence="6" type="ORF">LSJ_0411</name>
    <name evidence="20" type="ORF">O2U02_07280</name>
    <name evidence="21" type="ORF">QFE45_02125</name>
    <name evidence="10" type="ORF">QYC35_06475</name>
</gene>
<dbReference type="EMBL" id="VSTU01000025">
    <property type="protein sequence ID" value="MYZ67127.1"/>
    <property type="molecule type" value="Genomic_DNA"/>
</dbReference>
<dbReference type="AlphaFoldDB" id="A0A089QEA8"/>
<evidence type="ECO:0000313" key="18">
    <source>
        <dbReference type="EMBL" id="PAY47100.1"/>
    </source>
</evidence>
<reference evidence="9" key="11">
    <citation type="submission" date="2021-09" db="EMBL/GenBank/DDBJ databases">
        <authorList>
            <person name="Gilroy R."/>
        </authorList>
    </citation>
    <scope>NUCLEOTIDE SEQUENCE</scope>
    <source>
        <strain evidence="9">CHK189-29639</strain>
    </source>
</reference>
<evidence type="ECO:0000313" key="11">
    <source>
        <dbReference type="EMBL" id="MYY65690.1"/>
    </source>
</evidence>
<evidence type="ECO:0000313" key="10">
    <source>
        <dbReference type="EMBL" id="MDN4833859.1"/>
    </source>
</evidence>
<dbReference type="EMBL" id="DYVK01000056">
    <property type="protein sequence ID" value="HJG15632.1"/>
    <property type="molecule type" value="Genomic_DNA"/>
</dbReference>
<evidence type="ECO:0000256" key="4">
    <source>
        <dbReference type="ARBA" id="ARBA00023136"/>
    </source>
</evidence>
<dbReference type="GO" id="GO:0030026">
    <property type="term" value="P:intracellular manganese ion homeostasis"/>
    <property type="evidence" value="ECO:0007669"/>
    <property type="project" value="InterPro"/>
</dbReference>
<name>A0A089QEA8_9LACO</name>
<dbReference type="Proteomes" id="UP000196255">
    <property type="component" value="Unassembled WGS sequence"/>
</dbReference>
<dbReference type="Proteomes" id="UP001224533">
    <property type="component" value="Chromosome"/>
</dbReference>
<dbReference type="EMBL" id="NBEB01000026">
    <property type="protein sequence ID" value="OQQ85882.1"/>
    <property type="molecule type" value="Genomic_DNA"/>
</dbReference>
<dbReference type="EMBL" id="VSUB01000018">
    <property type="protein sequence ID" value="MYY65690.1"/>
    <property type="molecule type" value="Genomic_DNA"/>
</dbReference>
<dbReference type="Proteomes" id="UP000471300">
    <property type="component" value="Unassembled WGS sequence"/>
</dbReference>
<dbReference type="GO" id="GO:0005384">
    <property type="term" value="F:manganese ion transmembrane transporter activity"/>
    <property type="evidence" value="ECO:0007669"/>
    <property type="project" value="InterPro"/>
</dbReference>
<feature type="transmembrane region" description="Helical" evidence="5">
    <location>
        <begin position="207"/>
        <end position="225"/>
    </location>
</feature>
<reference evidence="7 23" key="3">
    <citation type="submission" date="2016-09" db="EMBL/GenBank/DDBJ databases">
        <title>Complete Genome Sequence of Lactobacillus salivarius Jin.</title>
        <authorList>
            <person name="Jin N."/>
            <person name="Li C."/>
            <person name="Wang M."/>
            <person name="Ren D."/>
            <person name="Di Y."/>
            <person name="Pan R."/>
            <person name="Du S."/>
            <person name="Lu H."/>
            <person name="Li X."/>
            <person name="Tian M."/>
        </authorList>
    </citation>
    <scope>NUCLEOTIDE SEQUENCE [LARGE SCALE GENOMIC DNA]</scope>
    <source>
        <strain evidence="7 23">CICC 23174</strain>
    </source>
</reference>
<evidence type="ECO:0000313" key="23">
    <source>
        <dbReference type="Proteomes" id="UP000094723"/>
    </source>
</evidence>
<dbReference type="EMBL" id="VSTR01000014">
    <property type="protein sequence ID" value="MYY73603.1"/>
    <property type="molecule type" value="Genomic_DNA"/>
</dbReference>
<dbReference type="RefSeq" id="WP_003701544.1">
    <property type="nucleotide sequence ID" value="NZ_CABMGV010000001.1"/>
</dbReference>
<dbReference type="KEGG" id="lsj:LSJ_0411"/>
<feature type="transmembrane region" description="Helical" evidence="5">
    <location>
        <begin position="178"/>
        <end position="195"/>
    </location>
</feature>
<reference evidence="28" key="6">
    <citation type="submission" date="2017-04" db="EMBL/GenBank/DDBJ databases">
        <title>Function of individual gut microbiota members based on whole genome sequencing of pure cultures obtained from chicken caecum.</title>
        <authorList>
            <person name="Medvecky M."/>
            <person name="Cejkova D."/>
            <person name="Polansky O."/>
            <person name="Karasova D."/>
            <person name="Kubasova T."/>
            <person name="Cizek A."/>
            <person name="Rychlik I."/>
        </authorList>
    </citation>
    <scope>NUCLEOTIDE SEQUENCE [LARGE SCALE GENOMIC DNA]</scope>
    <source>
        <strain evidence="28">An84</strain>
    </source>
</reference>
<evidence type="ECO:0000313" key="31">
    <source>
        <dbReference type="Proteomes" id="UP000470980"/>
    </source>
</evidence>
<evidence type="ECO:0000313" key="27">
    <source>
        <dbReference type="Proteomes" id="UP000195378"/>
    </source>
</evidence>
<evidence type="ECO:0000313" key="32">
    <source>
        <dbReference type="Proteomes" id="UP000471300"/>
    </source>
</evidence>
<reference evidence="31 32" key="9">
    <citation type="journal article" date="2020" name="Food Funct.">
        <title>Screening of Lactobacillus salivarius strains from the feces of Chinese populations and the evaluation of their effects against intestinal inflammation in mice.</title>
        <authorList>
            <person name="Zhai Q."/>
            <person name="Shen X."/>
            <person name="Cen S."/>
            <person name="Zhang C."/>
            <person name="Tian F."/>
            <person name="Zhao J."/>
            <person name="Zhang H."/>
            <person name="Xue Y."/>
            <person name="Chen W."/>
        </authorList>
    </citation>
    <scope>NUCLEOTIDE SEQUENCE [LARGE SCALE GENOMIC DNA]</scope>
    <source>
        <strain evidence="11 33">FYNDL5_1.scaf</strain>
        <strain evidence="13 32">FZJTZ28M4.scaf</strain>
        <strain evidence="12 31">FZJTZ9M6.scaf</strain>
    </source>
</reference>
<evidence type="ECO:0000313" key="6">
    <source>
        <dbReference type="EMBL" id="AIR10133.1"/>
    </source>
</evidence>
<evidence type="ECO:0000313" key="15">
    <source>
        <dbReference type="EMBL" id="OQQ91650.1"/>
    </source>
</evidence>
<evidence type="ECO:0000256" key="2">
    <source>
        <dbReference type="ARBA" id="ARBA00022692"/>
    </source>
</evidence>
<dbReference type="OMA" id="YQFIATI"/>
<protein>
    <submittedName>
        <fullName evidence="6">Putative membrane spanning protein</fullName>
    </submittedName>
    <submittedName>
        <fullName evidence="9">VIT family protein</fullName>
    </submittedName>
</protein>
<keyword evidence="2 5" id="KW-0812">Transmembrane</keyword>
<evidence type="ECO:0000313" key="20">
    <source>
        <dbReference type="EMBL" id="WHS17279.1"/>
    </source>
</evidence>
<proteinExistence type="predicted"/>
<dbReference type="Proteomes" id="UP000244552">
    <property type="component" value="Unassembled WGS sequence"/>
</dbReference>
<dbReference type="PANTHER" id="PTHR31851">
    <property type="entry name" value="FE(2+)/MN(2+) TRANSPORTER PCL1"/>
    <property type="match status" value="1"/>
</dbReference>
<evidence type="ECO:0000313" key="29">
    <source>
        <dbReference type="Proteomes" id="UP000218139"/>
    </source>
</evidence>
<dbReference type="Proteomes" id="UP000471678">
    <property type="component" value="Unassembled WGS sequence"/>
</dbReference>
<keyword evidence="4 5" id="KW-0472">Membrane</keyword>
<accession>A0A089QEA8</accession>
<reference evidence="24 25" key="4">
    <citation type="submission" date="2017-03" db="EMBL/GenBank/DDBJ databases">
        <title>Phylogenomics and comparative genomics of Lactobacillus salivarius, a mammalian gut commensal.</title>
        <authorList>
            <person name="Harris H.M."/>
        </authorList>
    </citation>
    <scope>NUCLEOTIDE SEQUENCE [LARGE SCALE GENOMIC DNA]</scope>
    <source>
        <strain evidence="16 24">AH4231</strain>
        <strain evidence="15 25">JCM 1047</strain>
        <strain evidence="14 26">LMG 14477</strain>
    </source>
</reference>
<reference evidence="6 22" key="1">
    <citation type="journal article" date="2014" name="BMC Genomics">
        <title>Unusual genome complexity in Lactobacillus salivarius JCM1046.</title>
        <authorList>
            <person name="Raftis E.J."/>
            <person name="Forde B.M."/>
            <person name="Claesson M.J."/>
            <person name="O'Toole P.W."/>
        </authorList>
    </citation>
    <scope>NUCLEOTIDE SEQUENCE [LARGE SCALE GENOMIC DNA]</scope>
    <source>
        <strain evidence="6 22">JCM1046</strain>
    </source>
</reference>
<sequence>MLNKRKKKATMEEKMNVLRAGVLGSNDGILTVVGVLFSVGAATSNRFTILIAGLADLVACALSMSAGEYASVSVQRDTEKSAVEEEATNLKNNYSEQINIVKQYYQNKGVSLQTANLIAKQLMEKEDRVATLVNIKHGINMGQYLNPWMAAWSSMFSAALGGLFPLVAMTYAPSNSRWLATILAVIISVGLTGMISAKLGKSNIKYAVLRNIVVGIITMAIHYYVGQLI</sequence>
<comment type="subcellular location">
    <subcellularLocation>
        <location evidence="1">Endomembrane system</location>
        <topology evidence="1">Multi-pass membrane protein</topology>
    </subcellularLocation>
</comment>
<evidence type="ECO:0000313" key="13">
    <source>
        <dbReference type="EMBL" id="MYZ67127.1"/>
    </source>
</evidence>
<evidence type="ECO:0000313" key="24">
    <source>
        <dbReference type="Proteomes" id="UP000192353"/>
    </source>
</evidence>
<dbReference type="Proteomes" id="UP000029488">
    <property type="component" value="Chromosome"/>
</dbReference>
<evidence type="ECO:0000313" key="8">
    <source>
        <dbReference type="EMBL" id="ARU19778.1"/>
    </source>
</evidence>
<dbReference type="Proteomes" id="UP000195378">
    <property type="component" value="Chromosome"/>
</dbReference>
<evidence type="ECO:0000313" key="16">
    <source>
        <dbReference type="EMBL" id="OQR25902.1"/>
    </source>
</evidence>
<feature type="transmembrane region" description="Helical" evidence="5">
    <location>
        <begin position="20"/>
        <end position="41"/>
    </location>
</feature>
<dbReference type="Proteomes" id="UP000470980">
    <property type="component" value="Unassembled WGS sequence"/>
</dbReference>
<dbReference type="EMBL" id="CP114509">
    <property type="protein sequence ID" value="WHS17279.1"/>
    <property type="molecule type" value="Genomic_DNA"/>
</dbReference>
<evidence type="ECO:0000313" key="7">
    <source>
        <dbReference type="EMBL" id="AOO72839.1"/>
    </source>
</evidence>
<reference evidence="8 27" key="5">
    <citation type="submission" date="2017-04" db="EMBL/GenBank/DDBJ databases">
        <title>Complete genome sequence of Lactobacillus salivarius ZLS006, a probiotic strain isolated from healthy piglet.</title>
        <authorList>
            <person name="Zhang D."/>
        </authorList>
    </citation>
    <scope>NUCLEOTIDE SEQUENCE [LARGE SCALE GENOMIC DNA]</scope>
    <source>
        <strain evidence="8 27">ZLS006</strain>
    </source>
</reference>
<dbReference type="Proteomes" id="UP001231316">
    <property type="component" value="Chromosome"/>
</dbReference>
<dbReference type="Proteomes" id="UP000192353">
    <property type="component" value="Unassembled WGS sequence"/>
</dbReference>
<evidence type="ECO:0000313" key="19">
    <source>
        <dbReference type="EMBL" id="PTR94491.1"/>
    </source>
</evidence>
<reference evidence="21" key="13">
    <citation type="submission" date="2023-04" db="EMBL/GenBank/DDBJ databases">
        <title>Four porcine-derived lactic acid bacteria strains analyses and their evaluation as potential probiotics based on genomics.</title>
        <authorList>
            <person name="Niu D."/>
        </authorList>
    </citation>
    <scope>NUCLEOTIDE SEQUENCE</scope>
    <source>
        <strain evidence="21">ZSA5</strain>
    </source>
</reference>
<reference evidence="17" key="7">
    <citation type="journal article" date="2018" name="BMC Genomics">
        <title>Whole genome sequencing and function prediction of 133 gut anaerobes isolated from chicken caecum in pure cultures.</title>
        <authorList>
            <person name="Medvecky M."/>
            <person name="Cejkova D."/>
            <person name="Polansky O."/>
            <person name="Karasova D."/>
            <person name="Kubasova T."/>
            <person name="Cizek A."/>
            <person name="Rychlik I."/>
        </authorList>
    </citation>
    <scope>NUCLEOTIDE SEQUENCE</scope>
    <source>
        <strain evidence="17">An84</strain>
    </source>
</reference>
<dbReference type="InterPro" id="IPR008217">
    <property type="entry name" value="Ccc1_fam"/>
</dbReference>
<dbReference type="EMBL" id="QAGV01000016">
    <property type="protein sequence ID" value="PTR94491.1"/>
    <property type="molecule type" value="Genomic_DNA"/>
</dbReference>
<reference evidence="20 34" key="12">
    <citation type="submission" date="2022-12" db="EMBL/GenBank/DDBJ databases">
        <title>Assessment of beneficial effects and identification of host adaptation-associated genes of Ligilactobacillus salivarius isolated from Meles meles.</title>
        <authorList>
            <person name="Wang Y."/>
        </authorList>
    </citation>
    <scope>NUCLEOTIDE SEQUENCE [LARGE SCALE GENOMIC DNA]</scope>
    <source>
        <strain evidence="20 34">S35</strain>
    </source>
</reference>
<reference evidence="9" key="10">
    <citation type="journal article" date="2021" name="PeerJ">
        <title>Extensive microbial diversity within the chicken gut microbiome revealed by metagenomics and culture.</title>
        <authorList>
            <person name="Gilroy R."/>
            <person name="Ravi A."/>
            <person name="Getino M."/>
            <person name="Pursley I."/>
            <person name="Horton D.L."/>
            <person name="Alikhan N.F."/>
            <person name="Baker D."/>
            <person name="Gharbi K."/>
            <person name="Hall N."/>
            <person name="Watson M."/>
            <person name="Adriaenssens E.M."/>
            <person name="Foster-Nyarko E."/>
            <person name="Jarju S."/>
            <person name="Secka A."/>
            <person name="Antonio M."/>
            <person name="Oren A."/>
            <person name="Chaudhuri R.R."/>
            <person name="La Ragione R."/>
            <person name="Hildebrand F."/>
            <person name="Pallen M.J."/>
        </authorList>
    </citation>
    <scope>NUCLEOTIDE SEQUENCE</scope>
    <source>
        <strain evidence="9">CHK189-29639</strain>
    </source>
</reference>
<keyword evidence="3 5" id="KW-1133">Transmembrane helix</keyword>
<reference evidence="19 30" key="8">
    <citation type="journal article" date="2018" name="Genome Announc.">
        <title>Fifty-Six Draft Genome Sequences of 10 Lactobacillus Species from 22 Commercial Dietary Supplements.</title>
        <authorList>
            <person name="Gangiredla J."/>
            <person name="Barnaba T.J."/>
            <person name="Mammel M.K."/>
            <person name="Lacher D.W."/>
            <person name="Elkins C.A."/>
            <person name="Lampel K.A."/>
            <person name="Whitehouse C.A."/>
            <person name="Tartera C."/>
        </authorList>
    </citation>
    <scope>NUCLEOTIDE SEQUENCE [LARGE SCALE GENOMIC DNA]</scope>
    <source>
        <strain evidence="19 30">DS11_12</strain>
    </source>
</reference>
<feature type="transmembrane region" description="Helical" evidence="5">
    <location>
        <begin position="47"/>
        <end position="66"/>
    </location>
</feature>
<evidence type="ECO:0000313" key="34">
    <source>
        <dbReference type="Proteomes" id="UP001224533"/>
    </source>
</evidence>
<dbReference type="Proteomes" id="UP000759256">
    <property type="component" value="Unassembled WGS sequence"/>
</dbReference>
<evidence type="ECO:0000313" key="22">
    <source>
        <dbReference type="Proteomes" id="UP000029488"/>
    </source>
</evidence>
<reference evidence="10" key="14">
    <citation type="submission" date="2023-07" db="EMBL/GenBank/DDBJ databases">
        <title>Complete genome sequence of Ligilactobacillus salivarius SRCM217594 isolated from Gallus gallus domesticus feces.</title>
        <authorList>
            <person name="Yang H.-G."/>
            <person name="Ryu M.-S."/>
            <person name="Ha G.-S."/>
            <person name="Yang H.-J."/>
            <person name="Jeong D.-Y."/>
        </authorList>
    </citation>
    <scope>NUCLEOTIDE SEQUENCE</scope>
    <source>
        <strain evidence="10">SRCM217594</strain>
    </source>
</reference>
<evidence type="ECO:0000256" key="1">
    <source>
        <dbReference type="ARBA" id="ARBA00004127"/>
    </source>
</evidence>
<dbReference type="EMBL" id="CP123971">
    <property type="protein sequence ID" value="WII28937.1"/>
    <property type="molecule type" value="Genomic_DNA"/>
</dbReference>
<dbReference type="EMBL" id="JAUIQT010000001">
    <property type="protein sequence ID" value="MDN4833859.1"/>
    <property type="molecule type" value="Genomic_DNA"/>
</dbReference>
<dbReference type="Proteomes" id="UP000094723">
    <property type="component" value="Chromosome"/>
</dbReference>
<evidence type="ECO:0000313" key="21">
    <source>
        <dbReference type="EMBL" id="WII28937.1"/>
    </source>
</evidence>
<dbReference type="Proteomes" id="UP000218139">
    <property type="component" value="Unassembled WGS sequence"/>
</dbReference>
<feature type="transmembrane region" description="Helical" evidence="5">
    <location>
        <begin position="150"/>
        <end position="172"/>
    </location>
</feature>
<evidence type="ECO:0000313" key="12">
    <source>
        <dbReference type="EMBL" id="MYY73603.1"/>
    </source>
</evidence>
<dbReference type="CDD" id="cd02432">
    <property type="entry name" value="Nodulin-21_like_1"/>
    <property type="match status" value="1"/>
</dbReference>
<dbReference type="GO" id="GO:0012505">
    <property type="term" value="C:endomembrane system"/>
    <property type="evidence" value="ECO:0007669"/>
    <property type="project" value="UniProtKB-SubCell"/>
</dbReference>
<evidence type="ECO:0000313" key="9">
    <source>
        <dbReference type="EMBL" id="HJG15632.1"/>
    </source>
</evidence>
<dbReference type="EMBL" id="NFHF01000034">
    <property type="protein sequence ID" value="OUN16823.1"/>
    <property type="molecule type" value="Genomic_DNA"/>
</dbReference>
<evidence type="ECO:0000256" key="3">
    <source>
        <dbReference type="ARBA" id="ARBA00022989"/>
    </source>
</evidence>
<dbReference type="EMBL" id="CP007646">
    <property type="protein sequence ID" value="AIR10133.1"/>
    <property type="molecule type" value="Genomic_DNA"/>
</dbReference>
<dbReference type="GeneID" id="89465106"/>
<dbReference type="EMBL" id="CP020858">
    <property type="protein sequence ID" value="ARU19778.1"/>
    <property type="molecule type" value="Genomic_DNA"/>
</dbReference>
<dbReference type="Proteomes" id="UP001174888">
    <property type="component" value="Unassembled WGS sequence"/>
</dbReference>
<evidence type="ECO:0000313" key="30">
    <source>
        <dbReference type="Proteomes" id="UP000244552"/>
    </source>
</evidence>
<evidence type="ECO:0000313" key="28">
    <source>
        <dbReference type="Proteomes" id="UP000196255"/>
    </source>
</evidence>
<evidence type="ECO:0000256" key="5">
    <source>
        <dbReference type="SAM" id="Phobius"/>
    </source>
</evidence>
<evidence type="ECO:0000313" key="25">
    <source>
        <dbReference type="Proteomes" id="UP000192575"/>
    </source>
</evidence>
<organism evidence="6 22">
    <name type="scientific">Ligilactobacillus salivarius</name>
    <dbReference type="NCBI Taxonomy" id="1624"/>
    <lineage>
        <taxon>Bacteria</taxon>
        <taxon>Bacillati</taxon>
        <taxon>Bacillota</taxon>
        <taxon>Bacilli</taxon>
        <taxon>Lactobacillales</taxon>
        <taxon>Lactobacillaceae</taxon>
        <taxon>Ligilactobacillus</taxon>
    </lineage>
</organism>
<evidence type="ECO:0000313" key="26">
    <source>
        <dbReference type="Proteomes" id="UP000192638"/>
    </source>
</evidence>
<dbReference type="EMBL" id="NBEF01000012">
    <property type="protein sequence ID" value="OQQ91650.1"/>
    <property type="molecule type" value="Genomic_DNA"/>
</dbReference>
<evidence type="ECO:0000313" key="17">
    <source>
        <dbReference type="EMBL" id="OUN16823.1"/>
    </source>
</evidence>
<dbReference type="Proteomes" id="UP000192638">
    <property type="component" value="Unassembled WGS sequence"/>
</dbReference>
<dbReference type="EMBL" id="NBEY01000022">
    <property type="protein sequence ID" value="OQR25902.1"/>
    <property type="molecule type" value="Genomic_DNA"/>
</dbReference>
<dbReference type="EMBL" id="LXZO01000082">
    <property type="protein sequence ID" value="PAY47100.1"/>
    <property type="molecule type" value="Genomic_DNA"/>
</dbReference>
<dbReference type="Pfam" id="PF01988">
    <property type="entry name" value="VIT1"/>
    <property type="match status" value="1"/>
</dbReference>
<evidence type="ECO:0000313" key="14">
    <source>
        <dbReference type="EMBL" id="OQQ85882.1"/>
    </source>
</evidence>
<reference evidence="18 29" key="2">
    <citation type="submission" date="2016-05" db="EMBL/GenBank/DDBJ databases">
        <authorList>
            <person name="Lee J.-Y."/>
            <person name="Kim E.B."/>
            <person name="Choi Y.-J."/>
        </authorList>
    </citation>
    <scope>NUCLEOTIDE SEQUENCE [LARGE SCALE GENOMIC DNA]</scope>
    <source>
        <strain evidence="18 29">KLA006</strain>
    </source>
</reference>
<dbReference type="EMBL" id="CP017107">
    <property type="protein sequence ID" value="AOO72839.1"/>
    <property type="molecule type" value="Genomic_DNA"/>
</dbReference>